<dbReference type="Proteomes" id="UP000258309">
    <property type="component" value="Unassembled WGS sequence"/>
</dbReference>
<feature type="transmembrane region" description="Helical" evidence="6">
    <location>
        <begin position="417"/>
        <end position="433"/>
    </location>
</feature>
<evidence type="ECO:0000256" key="4">
    <source>
        <dbReference type="ARBA" id="ARBA00022989"/>
    </source>
</evidence>
<feature type="transmembrane region" description="Helical" evidence="6">
    <location>
        <begin position="149"/>
        <end position="169"/>
    </location>
</feature>
<dbReference type="CDD" id="cd06179">
    <property type="entry name" value="MFS_TRI12_like"/>
    <property type="match status" value="1"/>
</dbReference>
<dbReference type="PROSITE" id="PS50850">
    <property type="entry name" value="MFS"/>
    <property type="match status" value="1"/>
</dbReference>
<dbReference type="InterPro" id="IPR010573">
    <property type="entry name" value="MFS_Str1/Tri12-like"/>
</dbReference>
<dbReference type="GO" id="GO:0005886">
    <property type="term" value="C:plasma membrane"/>
    <property type="evidence" value="ECO:0007669"/>
    <property type="project" value="TreeGrafter"/>
</dbReference>
<evidence type="ECO:0000256" key="5">
    <source>
        <dbReference type="ARBA" id="ARBA00023136"/>
    </source>
</evidence>
<dbReference type="OMA" id="FFANWLP"/>
<evidence type="ECO:0000256" key="2">
    <source>
        <dbReference type="ARBA" id="ARBA00022448"/>
    </source>
</evidence>
<dbReference type="OrthoDB" id="4139357at2759"/>
<feature type="transmembrane region" description="Helical" evidence="6">
    <location>
        <begin position="93"/>
        <end position="112"/>
    </location>
</feature>
<protein>
    <recommendedName>
        <fullName evidence="7">Major facilitator superfamily (MFS) profile domain-containing protein</fullName>
    </recommendedName>
</protein>
<gene>
    <name evidence="8" type="ORF">B7463_g3049</name>
</gene>
<evidence type="ECO:0000256" key="3">
    <source>
        <dbReference type="ARBA" id="ARBA00022692"/>
    </source>
</evidence>
<feature type="non-terminal residue" evidence="8">
    <location>
        <position position="598"/>
    </location>
</feature>
<keyword evidence="2" id="KW-0813">Transport</keyword>
<keyword evidence="5 6" id="KW-0472">Membrane</keyword>
<feature type="transmembrane region" description="Helical" evidence="6">
    <location>
        <begin position="55"/>
        <end position="81"/>
    </location>
</feature>
<dbReference type="InterPro" id="IPR053791">
    <property type="entry name" value="MFS_Tri12-like"/>
</dbReference>
<feature type="transmembrane region" description="Helical" evidence="6">
    <location>
        <begin position="215"/>
        <end position="233"/>
    </location>
</feature>
<feature type="transmembrane region" description="Helical" evidence="6">
    <location>
        <begin position="319"/>
        <end position="341"/>
    </location>
</feature>
<proteinExistence type="predicted"/>
<reference evidence="8 9" key="1">
    <citation type="submission" date="2018-05" db="EMBL/GenBank/DDBJ databases">
        <title>Draft genome sequence of Scytalidium lignicola DSM 105466, a ubiquitous saprotrophic fungus.</title>
        <authorList>
            <person name="Buettner E."/>
            <person name="Gebauer A.M."/>
            <person name="Hofrichter M."/>
            <person name="Liers C."/>
            <person name="Kellner H."/>
        </authorList>
    </citation>
    <scope>NUCLEOTIDE SEQUENCE [LARGE SCALE GENOMIC DNA]</scope>
    <source>
        <strain evidence="8 9">DSM 105466</strain>
    </source>
</reference>
<feature type="transmembrane region" description="Helical" evidence="6">
    <location>
        <begin position="392"/>
        <end position="411"/>
    </location>
</feature>
<feature type="transmembrane region" description="Helical" evidence="6">
    <location>
        <begin position="254"/>
        <end position="276"/>
    </location>
</feature>
<dbReference type="SUPFAM" id="SSF103473">
    <property type="entry name" value="MFS general substrate transporter"/>
    <property type="match status" value="2"/>
</dbReference>
<organism evidence="8 9">
    <name type="scientific">Scytalidium lignicola</name>
    <name type="common">Hyphomycete</name>
    <dbReference type="NCBI Taxonomy" id="5539"/>
    <lineage>
        <taxon>Eukaryota</taxon>
        <taxon>Fungi</taxon>
        <taxon>Dikarya</taxon>
        <taxon>Ascomycota</taxon>
        <taxon>Pezizomycotina</taxon>
        <taxon>Leotiomycetes</taxon>
        <taxon>Leotiomycetes incertae sedis</taxon>
        <taxon>Scytalidium</taxon>
    </lineage>
</organism>
<evidence type="ECO:0000256" key="6">
    <source>
        <dbReference type="SAM" id="Phobius"/>
    </source>
</evidence>
<evidence type="ECO:0000313" key="8">
    <source>
        <dbReference type="EMBL" id="RFU33262.1"/>
    </source>
</evidence>
<feature type="transmembrane region" description="Helical" evidence="6">
    <location>
        <begin position="547"/>
        <end position="568"/>
    </location>
</feature>
<feature type="transmembrane region" description="Helical" evidence="6">
    <location>
        <begin position="361"/>
        <end position="380"/>
    </location>
</feature>
<keyword evidence="4 6" id="KW-1133">Transmembrane helix</keyword>
<dbReference type="InterPro" id="IPR020846">
    <property type="entry name" value="MFS_dom"/>
</dbReference>
<dbReference type="AlphaFoldDB" id="A0A3E2HJB3"/>
<dbReference type="PANTHER" id="PTHR23501:SF109">
    <property type="entry name" value="MAJOR FACILITATOR SUPERFAMILY (MFS) PROFILE DOMAIN-CONTAINING PROTEIN-RELATED"/>
    <property type="match status" value="1"/>
</dbReference>
<sequence>MDASKAERIEDKVNNHVANVEHVESTSKIQTSDKSLTGFESEESILPKGYFRSSFFLGSMLAIGLNLMGGVGGFALAAPLLTVINADIGPNLNITWVPLVFPLCLSVGLALVGRLTDLFGRRWFLIGGQVLGLVGAAVCATAKNVPTLIGGTTIVGVAASTSLSFSFLASELVPMKYRFIAVAYLYLWVIPFSGLAPAIGNLLVIHTAAGWRWCYYLMMIIDGMAGLAYFFFYHPPTFHMKHGRHSRMEVLKNFDFVGTFLFTSGMVVFLLGISWGGSVYPWKSAGPIASIILGFLTLLAFFLWEVYAPLKEPLVPMHLFKNTGWVISVLLLSIGASVYYGFSIVWPQMAAVLYADGDSTYAGWMSCAVPGGITLGQIVGGALAKIIGKTRYQILVVTAVGGALLAGVAGASPDSKNLPLALLVVGCVLIGWMESLTQTLSGICVYDQREIGVAVGIAGSIRSAVSSVATTIYSAVLSNRLAQTIPAIISPAAISAGLPADSVASLLKAFALRTSSAFDTVNGLTPEILDIVTSAYKEANIKAYQTVFFTSIAFSGVAIILACFAPNVDSLMTGQVATLLHTKDKGGNDTVVDKMQEG</sequence>
<accession>A0A3E2HJB3</accession>
<dbReference type="InterPro" id="IPR036259">
    <property type="entry name" value="MFS_trans_sf"/>
</dbReference>
<dbReference type="Pfam" id="PF06609">
    <property type="entry name" value="TRI12"/>
    <property type="match status" value="1"/>
</dbReference>
<evidence type="ECO:0000313" key="9">
    <source>
        <dbReference type="Proteomes" id="UP000258309"/>
    </source>
</evidence>
<dbReference type="GO" id="GO:0022857">
    <property type="term" value="F:transmembrane transporter activity"/>
    <property type="evidence" value="ECO:0007669"/>
    <property type="project" value="InterPro"/>
</dbReference>
<feature type="non-terminal residue" evidence="8">
    <location>
        <position position="1"/>
    </location>
</feature>
<feature type="domain" description="Major facilitator superfamily (MFS) profile" evidence="7">
    <location>
        <begin position="50"/>
        <end position="517"/>
    </location>
</feature>
<comment type="subcellular location">
    <subcellularLocation>
        <location evidence="1">Membrane</location>
        <topology evidence="1">Multi-pass membrane protein</topology>
    </subcellularLocation>
</comment>
<comment type="caution">
    <text evidence="8">The sequence shown here is derived from an EMBL/GenBank/DDBJ whole genome shotgun (WGS) entry which is preliminary data.</text>
</comment>
<name>A0A3E2HJB3_SCYLI</name>
<dbReference type="EMBL" id="NCSJ02000038">
    <property type="protein sequence ID" value="RFU33262.1"/>
    <property type="molecule type" value="Genomic_DNA"/>
</dbReference>
<evidence type="ECO:0000256" key="1">
    <source>
        <dbReference type="ARBA" id="ARBA00004141"/>
    </source>
</evidence>
<dbReference type="Gene3D" id="1.20.1250.20">
    <property type="entry name" value="MFS general substrate transporter like domains"/>
    <property type="match status" value="2"/>
</dbReference>
<keyword evidence="3 6" id="KW-0812">Transmembrane</keyword>
<feature type="transmembrane region" description="Helical" evidence="6">
    <location>
        <begin position="288"/>
        <end position="307"/>
    </location>
</feature>
<feature type="transmembrane region" description="Helical" evidence="6">
    <location>
        <begin position="124"/>
        <end position="143"/>
    </location>
</feature>
<dbReference type="PANTHER" id="PTHR23501">
    <property type="entry name" value="MAJOR FACILITATOR SUPERFAMILY"/>
    <property type="match status" value="1"/>
</dbReference>
<evidence type="ECO:0000259" key="7">
    <source>
        <dbReference type="PROSITE" id="PS50850"/>
    </source>
</evidence>
<keyword evidence="9" id="KW-1185">Reference proteome</keyword>
<feature type="transmembrane region" description="Helical" evidence="6">
    <location>
        <begin position="181"/>
        <end position="209"/>
    </location>
</feature>